<dbReference type="GO" id="GO:0004523">
    <property type="term" value="F:RNA-DNA hybrid ribonuclease activity"/>
    <property type="evidence" value="ECO:0007669"/>
    <property type="project" value="InterPro"/>
</dbReference>
<feature type="compositionally biased region" description="Polar residues" evidence="1">
    <location>
        <begin position="713"/>
        <end position="734"/>
    </location>
</feature>
<feature type="domain" description="RNase H type-1" evidence="2">
    <location>
        <begin position="370"/>
        <end position="516"/>
    </location>
</feature>
<evidence type="ECO:0000256" key="1">
    <source>
        <dbReference type="SAM" id="MobiDB-lite"/>
    </source>
</evidence>
<feature type="region of interest" description="Disordered" evidence="1">
    <location>
        <begin position="1"/>
        <end position="73"/>
    </location>
</feature>
<accession>A0A6A6WLV6</accession>
<protein>
    <recommendedName>
        <fullName evidence="2">RNase H type-1 domain-containing protein</fullName>
    </recommendedName>
</protein>
<feature type="compositionally biased region" description="Basic and acidic residues" evidence="1">
    <location>
        <begin position="642"/>
        <end position="658"/>
    </location>
</feature>
<dbReference type="InterPro" id="IPR002156">
    <property type="entry name" value="RNaseH_domain"/>
</dbReference>
<feature type="compositionally biased region" description="Basic and acidic residues" evidence="1">
    <location>
        <begin position="176"/>
        <end position="196"/>
    </location>
</feature>
<evidence type="ECO:0000313" key="4">
    <source>
        <dbReference type="Proteomes" id="UP000799437"/>
    </source>
</evidence>
<feature type="compositionally biased region" description="Basic and acidic residues" evidence="1">
    <location>
        <begin position="50"/>
        <end position="61"/>
    </location>
</feature>
<dbReference type="Pfam" id="PF00075">
    <property type="entry name" value="RNase_H"/>
    <property type="match status" value="1"/>
</dbReference>
<dbReference type="PROSITE" id="PS50879">
    <property type="entry name" value="RNASE_H_1"/>
    <property type="match status" value="1"/>
</dbReference>
<dbReference type="InterPro" id="IPR036397">
    <property type="entry name" value="RNaseH_sf"/>
</dbReference>
<dbReference type="OrthoDB" id="3548481at2759"/>
<dbReference type="GeneID" id="54489710"/>
<dbReference type="InterPro" id="IPR012337">
    <property type="entry name" value="RNaseH-like_sf"/>
</dbReference>
<evidence type="ECO:0000259" key="2">
    <source>
        <dbReference type="PROSITE" id="PS50879"/>
    </source>
</evidence>
<feature type="region of interest" description="Disordered" evidence="1">
    <location>
        <begin position="151"/>
        <end position="222"/>
    </location>
</feature>
<feature type="compositionally biased region" description="Polar residues" evidence="1">
    <location>
        <begin position="160"/>
        <end position="175"/>
    </location>
</feature>
<feature type="compositionally biased region" description="Polar residues" evidence="1">
    <location>
        <begin position="750"/>
        <end position="795"/>
    </location>
</feature>
<keyword evidence="4" id="KW-1185">Reference proteome</keyword>
<feature type="compositionally biased region" description="Polar residues" evidence="1">
    <location>
        <begin position="62"/>
        <end position="73"/>
    </location>
</feature>
<dbReference type="EMBL" id="ML996565">
    <property type="protein sequence ID" value="KAF2763153.1"/>
    <property type="molecule type" value="Genomic_DNA"/>
</dbReference>
<sequence length="836" mass="92265">MGRAEIPPGRHDLRRQAPSNSGPRGTGRAQTVAAGALGRRHIAPTNRNLGDLREGDAHESRQSTYDTNDTVRCGSSTASHYQSTAIYTNSTPRRVPQTASVLARDKSSLGPVSTSTRRHETSSVTDYGRAGSTDRRHVSVPPFFSIASLLAPKGPEKRVQQQIPPTVQSGSTGRSPRQDENRARDDRHSSREHIKNEAPATVKESPAQSPTELMKPRKRKGPDTLFSYDDVSSGQHVPFQGGTGVNWEYSKRLRRNNPNLNDPWVARKVEEGIQNYLKGEVYKLDPVNRRELDEIDAFLLRGIYSLRRLDLTLGGVDIRSTESIRNIREDLPKSMKPIGYMNKDIFIETESESCVSALRDIEAQQTVSPVSRRFIFWTDASRFTNPFRAGISVVWKYNRKWEAAGYNIQEPQEVEFFESVAVAKALRNAYAYLENSGPPPYSYDTVVIYTDCERVLRDLARDHPEYPQCHFARHEIWYWTSMIRSLKLTVEFRWIKSHVKICGNDLADRIAKQAANWVKPKGASTVRGGLKSSGHRLGTQLAPSSPALAVTNSIPKQGTGLNMPPEQIHNSSPLLRQTLSDFDATLNEDNSLAKLVNDRTIWARRSSRHSGVPSQTGLSGAPQLNPVSFPDTMNVKIPSDSRVAEQEEAKKTEHRKEVSSQGPISIRPDDPPKTQATRRNMSLKDYISRKKLTQASPSGSLSLELSSPTSFSQESTLVSPDNSSYSSTLGNYTPSKEPKDSSIAGGLCSSPGTTSPTVASQDSTLIGSSASPSFQAKNSQSGSSILQDNNNSGETDSFDKSYSPLGYNSIARLDFGSKGSPENAVHMDNTSLSKDN</sequence>
<dbReference type="Gene3D" id="3.30.420.10">
    <property type="entry name" value="Ribonuclease H-like superfamily/Ribonuclease H"/>
    <property type="match status" value="1"/>
</dbReference>
<dbReference type="CDD" id="cd09276">
    <property type="entry name" value="Rnase_HI_RT_non_LTR"/>
    <property type="match status" value="1"/>
</dbReference>
<name>A0A6A6WLV6_9PEZI</name>
<organism evidence="3 4">
    <name type="scientific">Pseudovirgaria hyperparasitica</name>
    <dbReference type="NCBI Taxonomy" id="470096"/>
    <lineage>
        <taxon>Eukaryota</taxon>
        <taxon>Fungi</taxon>
        <taxon>Dikarya</taxon>
        <taxon>Ascomycota</taxon>
        <taxon>Pezizomycotina</taxon>
        <taxon>Dothideomycetes</taxon>
        <taxon>Dothideomycetes incertae sedis</taxon>
        <taxon>Acrospermales</taxon>
        <taxon>Acrospermaceae</taxon>
        <taxon>Pseudovirgaria</taxon>
    </lineage>
</organism>
<gene>
    <name evidence="3" type="ORF">EJ05DRAFT_516604</name>
</gene>
<dbReference type="SUPFAM" id="SSF53098">
    <property type="entry name" value="Ribonuclease H-like"/>
    <property type="match status" value="1"/>
</dbReference>
<proteinExistence type="predicted"/>
<feature type="region of interest" description="Disordered" evidence="1">
    <location>
        <begin position="105"/>
        <end position="137"/>
    </location>
</feature>
<dbReference type="RefSeq" id="XP_033605604.1">
    <property type="nucleotide sequence ID" value="XM_033748656.1"/>
</dbReference>
<feature type="compositionally biased region" description="Low complexity" evidence="1">
    <location>
        <begin position="696"/>
        <end position="712"/>
    </location>
</feature>
<dbReference type="Proteomes" id="UP000799437">
    <property type="component" value="Unassembled WGS sequence"/>
</dbReference>
<evidence type="ECO:0000313" key="3">
    <source>
        <dbReference type="EMBL" id="KAF2763153.1"/>
    </source>
</evidence>
<dbReference type="AlphaFoldDB" id="A0A6A6WLV6"/>
<feature type="region of interest" description="Disordered" evidence="1">
    <location>
        <begin position="605"/>
        <end position="836"/>
    </location>
</feature>
<dbReference type="GO" id="GO:0003676">
    <property type="term" value="F:nucleic acid binding"/>
    <property type="evidence" value="ECO:0007669"/>
    <property type="project" value="InterPro"/>
</dbReference>
<reference evidence="3" key="1">
    <citation type="journal article" date="2020" name="Stud. Mycol.">
        <title>101 Dothideomycetes genomes: a test case for predicting lifestyles and emergence of pathogens.</title>
        <authorList>
            <person name="Haridas S."/>
            <person name="Albert R."/>
            <person name="Binder M."/>
            <person name="Bloem J."/>
            <person name="Labutti K."/>
            <person name="Salamov A."/>
            <person name="Andreopoulos B."/>
            <person name="Baker S."/>
            <person name="Barry K."/>
            <person name="Bills G."/>
            <person name="Bluhm B."/>
            <person name="Cannon C."/>
            <person name="Castanera R."/>
            <person name="Culley D."/>
            <person name="Daum C."/>
            <person name="Ezra D."/>
            <person name="Gonzalez J."/>
            <person name="Henrissat B."/>
            <person name="Kuo A."/>
            <person name="Liang C."/>
            <person name="Lipzen A."/>
            <person name="Lutzoni F."/>
            <person name="Magnuson J."/>
            <person name="Mondo S."/>
            <person name="Nolan M."/>
            <person name="Ohm R."/>
            <person name="Pangilinan J."/>
            <person name="Park H.-J."/>
            <person name="Ramirez L."/>
            <person name="Alfaro M."/>
            <person name="Sun H."/>
            <person name="Tritt A."/>
            <person name="Yoshinaga Y."/>
            <person name="Zwiers L.-H."/>
            <person name="Turgeon B."/>
            <person name="Goodwin S."/>
            <person name="Spatafora J."/>
            <person name="Crous P."/>
            <person name="Grigoriev I."/>
        </authorList>
    </citation>
    <scope>NUCLEOTIDE SEQUENCE</scope>
    <source>
        <strain evidence="3">CBS 121739</strain>
    </source>
</reference>